<sequence length="312" mass="34899">MAAYESVSRSKISIIGKESYLDLKKAQLPPLTLPESEDDYDPQKHRNPSRAIGKWMAYFNMSRTMLGAGMLAIPLATSQAGLALGTFLNVVTLLIIIKAHWTLILYLDRALRNPKILTTRTGVVAVGMGVPGLFSIIFGGFGYISLGAMDENILRSLPFDRAESMVAISFYCLAITLAYPLQAYPATQIVIEIIVERYDTRPDEKYLKLVEKLIRGVFIFITFLVAYVVPFQGSFVAFVGCLCTSILCLVFPALMHLSLLYPDQYGTYKYQLATDVFIIMIGLVCFLCGAVMCAYLLYIRILFMINSENKYM</sequence>
<evidence type="ECO:0000256" key="2">
    <source>
        <dbReference type="ARBA" id="ARBA00022692"/>
    </source>
</evidence>
<evidence type="ECO:0000256" key="1">
    <source>
        <dbReference type="ARBA" id="ARBA00004141"/>
    </source>
</evidence>
<evidence type="ECO:0000256" key="3">
    <source>
        <dbReference type="ARBA" id="ARBA00022989"/>
    </source>
</evidence>
<dbReference type="EMBL" id="CAJHNJ030000041">
    <property type="protein sequence ID" value="CAG9130331.1"/>
    <property type="molecule type" value="Genomic_DNA"/>
</dbReference>
<keyword evidence="3 5" id="KW-1133">Transmembrane helix</keyword>
<feature type="transmembrane region" description="Helical" evidence="5">
    <location>
        <begin position="55"/>
        <end position="76"/>
    </location>
</feature>
<dbReference type="GO" id="GO:0015179">
    <property type="term" value="F:L-amino acid transmembrane transporter activity"/>
    <property type="evidence" value="ECO:0007669"/>
    <property type="project" value="TreeGrafter"/>
</dbReference>
<gene>
    <name evidence="7" type="ORF">PLXY2_LOCUS9898</name>
</gene>
<keyword evidence="4 5" id="KW-0472">Membrane</keyword>
<evidence type="ECO:0000313" key="7">
    <source>
        <dbReference type="EMBL" id="CAG9130331.1"/>
    </source>
</evidence>
<feature type="transmembrane region" description="Helical" evidence="5">
    <location>
        <begin position="213"/>
        <end position="229"/>
    </location>
</feature>
<feature type="transmembrane region" description="Helical" evidence="5">
    <location>
        <begin position="122"/>
        <end position="144"/>
    </location>
</feature>
<evidence type="ECO:0000256" key="4">
    <source>
        <dbReference type="ARBA" id="ARBA00023136"/>
    </source>
</evidence>
<keyword evidence="2 5" id="KW-0812">Transmembrane</keyword>
<dbReference type="Proteomes" id="UP000653454">
    <property type="component" value="Unassembled WGS sequence"/>
</dbReference>
<dbReference type="InterPro" id="IPR013057">
    <property type="entry name" value="AA_transpt_TM"/>
</dbReference>
<evidence type="ECO:0000256" key="5">
    <source>
        <dbReference type="SAM" id="Phobius"/>
    </source>
</evidence>
<dbReference type="Pfam" id="PF01490">
    <property type="entry name" value="Aa_trans"/>
    <property type="match status" value="1"/>
</dbReference>
<proteinExistence type="predicted"/>
<evidence type="ECO:0000313" key="8">
    <source>
        <dbReference type="Proteomes" id="UP000653454"/>
    </source>
</evidence>
<dbReference type="GO" id="GO:0016020">
    <property type="term" value="C:membrane"/>
    <property type="evidence" value="ECO:0007669"/>
    <property type="project" value="UniProtKB-SubCell"/>
</dbReference>
<comment type="subcellular location">
    <subcellularLocation>
        <location evidence="1">Membrane</location>
        <topology evidence="1">Multi-pass membrane protein</topology>
    </subcellularLocation>
</comment>
<feature type="transmembrane region" description="Helical" evidence="5">
    <location>
        <begin position="235"/>
        <end position="255"/>
    </location>
</feature>
<feature type="transmembrane region" description="Helical" evidence="5">
    <location>
        <begin position="82"/>
        <end position="101"/>
    </location>
</feature>
<keyword evidence="8" id="KW-1185">Reference proteome</keyword>
<protein>
    <submittedName>
        <fullName evidence="7">(diamondback moth) hypothetical protein</fullName>
    </submittedName>
</protein>
<feature type="transmembrane region" description="Helical" evidence="5">
    <location>
        <begin position="276"/>
        <end position="303"/>
    </location>
</feature>
<accession>A0A8S4FRS8</accession>
<organism evidence="7 8">
    <name type="scientific">Plutella xylostella</name>
    <name type="common">Diamondback moth</name>
    <name type="synonym">Plutella maculipennis</name>
    <dbReference type="NCBI Taxonomy" id="51655"/>
    <lineage>
        <taxon>Eukaryota</taxon>
        <taxon>Metazoa</taxon>
        <taxon>Ecdysozoa</taxon>
        <taxon>Arthropoda</taxon>
        <taxon>Hexapoda</taxon>
        <taxon>Insecta</taxon>
        <taxon>Pterygota</taxon>
        <taxon>Neoptera</taxon>
        <taxon>Endopterygota</taxon>
        <taxon>Lepidoptera</taxon>
        <taxon>Glossata</taxon>
        <taxon>Ditrysia</taxon>
        <taxon>Yponomeutoidea</taxon>
        <taxon>Plutellidae</taxon>
        <taxon>Plutella</taxon>
    </lineage>
</organism>
<reference evidence="7" key="1">
    <citation type="submission" date="2020-11" db="EMBL/GenBank/DDBJ databases">
        <authorList>
            <person name="Whiteford S."/>
        </authorList>
    </citation>
    <scope>NUCLEOTIDE SEQUENCE</scope>
</reference>
<comment type="caution">
    <text evidence="7">The sequence shown here is derived from an EMBL/GenBank/DDBJ whole genome shotgun (WGS) entry which is preliminary data.</text>
</comment>
<evidence type="ECO:0000259" key="6">
    <source>
        <dbReference type="Pfam" id="PF01490"/>
    </source>
</evidence>
<dbReference type="PANTHER" id="PTHR22950">
    <property type="entry name" value="AMINO ACID TRANSPORTER"/>
    <property type="match status" value="1"/>
</dbReference>
<feature type="domain" description="Amino acid transporter transmembrane" evidence="6">
    <location>
        <begin position="103"/>
        <end position="290"/>
    </location>
</feature>
<dbReference type="AlphaFoldDB" id="A0A8S4FRS8"/>
<name>A0A8S4FRS8_PLUXY</name>